<dbReference type="Gene3D" id="3.90.105.10">
    <property type="entry name" value="Molybdopterin biosynthesis moea protein, domain 2"/>
    <property type="match status" value="1"/>
</dbReference>
<comment type="similarity">
    <text evidence="2">Belongs to the Orn/Lys/Arg decarboxylase class-I family.</text>
</comment>
<evidence type="ECO:0000256" key="4">
    <source>
        <dbReference type="ARBA" id="ARBA00022898"/>
    </source>
</evidence>
<dbReference type="OrthoDB" id="9815233at2"/>
<comment type="cofactor">
    <cofactor evidence="1">
        <name>pyridoxal 5'-phosphate</name>
        <dbReference type="ChEBI" id="CHEBI:597326"/>
    </cofactor>
</comment>
<dbReference type="EMBL" id="VNJK01000009">
    <property type="protein sequence ID" value="TVX85126.1"/>
    <property type="molecule type" value="Genomic_DNA"/>
</dbReference>
<feature type="domain" description="Orn/Lys/Arg decarboxylases family 1 pyridoxal-P attachment site" evidence="6">
    <location>
        <begin position="11"/>
        <end position="384"/>
    </location>
</feature>
<dbReference type="Pfam" id="PF03711">
    <property type="entry name" value="OKR_DC_1_C"/>
    <property type="match status" value="1"/>
</dbReference>
<keyword evidence="8" id="KW-0808">Transferase</keyword>
<evidence type="ECO:0000259" key="7">
    <source>
        <dbReference type="Pfam" id="PF03711"/>
    </source>
</evidence>
<keyword evidence="3" id="KW-0210">Decarboxylase</keyword>
<keyword evidence="9" id="KW-1185">Reference proteome</keyword>
<dbReference type="Proteomes" id="UP000318102">
    <property type="component" value="Unassembled WGS sequence"/>
</dbReference>
<gene>
    <name evidence="8" type="ORF">FPZ44_25550</name>
</gene>
<dbReference type="PANTHER" id="PTHR43277:SF3">
    <property type="entry name" value="DECARBOXYLASE, PUTATIVE-RELATED"/>
    <property type="match status" value="1"/>
</dbReference>
<evidence type="ECO:0000256" key="1">
    <source>
        <dbReference type="ARBA" id="ARBA00001933"/>
    </source>
</evidence>
<dbReference type="InterPro" id="IPR015421">
    <property type="entry name" value="PyrdxlP-dep_Trfase_major"/>
</dbReference>
<dbReference type="GO" id="GO:0008483">
    <property type="term" value="F:transaminase activity"/>
    <property type="evidence" value="ECO:0007669"/>
    <property type="project" value="UniProtKB-KW"/>
</dbReference>
<sequence length="527" mass="57409">MGNGNSYNRLPLVEALLRYEGQGHVSMHVPGHKDGAAYVRAAEQEADSDRAELYRRYAALLRQDVTEVEGTDDLHQATGPIREAQELAAACFGAEATHFLVGGSTAGNVAALLTCCSQPGDIVLVQRNVHKSIINGLKLAGARAIFVSPRQDHASGLLTAPSVETVEAGLIQYPQAKAVFLCSPNYYGLGVDIQAMAEAVHRHGVPLLIDEAHGAHYGLHPALPQSALQSGADLVVQSTHKMLFGMTMSAMLHVQGPRINRERLQRMLAMVQSSSPSYPLMASLDMSRHWIQTQGEDAFTMGLEAVSTVRKLLHGLKSFDVIDMSKESSAAYESQDPFKLVIRDVTGQMTGYELLNQLTLHGVVAEMADMQYVVLLFTLANSQADAEKIMVALRNLDDYLQSNSCVELMSESLDELGPVTTNGCHPLIEMNDYNQGISEPVSFSIFEEDKPSYKVSLEQSIGKQSVESVIPYPPGIPLIYAGERITKAHIDELRKLAHAGAKCQDVSDPQLNSLIVYEDGHNDEDSQ</sequence>
<keyword evidence="5" id="KW-0456">Lyase</keyword>
<feature type="domain" description="Orn/Lys/Arg decarboxylase C-terminal" evidence="7">
    <location>
        <begin position="454"/>
        <end position="494"/>
    </location>
</feature>
<comment type="caution">
    <text evidence="8">The sequence shown here is derived from an EMBL/GenBank/DDBJ whole genome shotgun (WGS) entry which is preliminary data.</text>
</comment>
<dbReference type="InterPro" id="IPR052357">
    <property type="entry name" value="Orn_Lys_Arg_decarboxylase-I"/>
</dbReference>
<organism evidence="8 9">
    <name type="scientific">Paenibacillus agilis</name>
    <dbReference type="NCBI Taxonomy" id="3020863"/>
    <lineage>
        <taxon>Bacteria</taxon>
        <taxon>Bacillati</taxon>
        <taxon>Bacillota</taxon>
        <taxon>Bacilli</taxon>
        <taxon>Bacillales</taxon>
        <taxon>Paenibacillaceae</taxon>
        <taxon>Paenibacillus</taxon>
    </lineage>
</organism>
<dbReference type="Gene3D" id="3.40.640.10">
    <property type="entry name" value="Type I PLP-dependent aspartate aminotransferase-like (Major domain)"/>
    <property type="match status" value="1"/>
</dbReference>
<dbReference type="RefSeq" id="WP_144995376.1">
    <property type="nucleotide sequence ID" value="NZ_VNJK01000009.1"/>
</dbReference>
<dbReference type="PANTHER" id="PTHR43277">
    <property type="entry name" value="ARGININE DECARBOXYLASE"/>
    <property type="match status" value="1"/>
</dbReference>
<evidence type="ECO:0000313" key="8">
    <source>
        <dbReference type="EMBL" id="TVX85126.1"/>
    </source>
</evidence>
<dbReference type="GO" id="GO:0016831">
    <property type="term" value="F:carboxy-lyase activity"/>
    <property type="evidence" value="ECO:0007669"/>
    <property type="project" value="UniProtKB-KW"/>
</dbReference>
<accession>A0A559IBV1</accession>
<dbReference type="SUPFAM" id="SSF55904">
    <property type="entry name" value="Ornithine decarboxylase C-terminal domain"/>
    <property type="match status" value="1"/>
</dbReference>
<name>A0A559IBV1_9BACL</name>
<dbReference type="Pfam" id="PF01276">
    <property type="entry name" value="OKR_DC_1"/>
    <property type="match status" value="1"/>
</dbReference>
<proteinExistence type="inferred from homology"/>
<keyword evidence="4" id="KW-0663">Pyridoxal phosphate</keyword>
<dbReference type="AlphaFoldDB" id="A0A559IBV1"/>
<reference evidence="8 9" key="1">
    <citation type="submission" date="2019-07" db="EMBL/GenBank/DDBJ databases">
        <authorList>
            <person name="Kim J."/>
        </authorList>
    </citation>
    <scope>NUCLEOTIDE SEQUENCE [LARGE SCALE GENOMIC DNA]</scope>
    <source>
        <strain evidence="8 9">N4</strain>
    </source>
</reference>
<dbReference type="InterPro" id="IPR036633">
    <property type="entry name" value="Prn/Lys/Arg_de-COase_C_sf"/>
</dbReference>
<keyword evidence="8" id="KW-0032">Aminotransferase</keyword>
<protein>
    <submittedName>
        <fullName evidence="8">Aminotransferase class I/II-fold pyridoxal phosphate-dependent enzyme</fullName>
    </submittedName>
</protein>
<dbReference type="SUPFAM" id="SSF53383">
    <property type="entry name" value="PLP-dependent transferases"/>
    <property type="match status" value="1"/>
</dbReference>
<evidence type="ECO:0000256" key="5">
    <source>
        <dbReference type="ARBA" id="ARBA00023239"/>
    </source>
</evidence>
<evidence type="ECO:0000313" key="9">
    <source>
        <dbReference type="Proteomes" id="UP000318102"/>
    </source>
</evidence>
<evidence type="ECO:0000256" key="3">
    <source>
        <dbReference type="ARBA" id="ARBA00022793"/>
    </source>
</evidence>
<evidence type="ECO:0000256" key="2">
    <source>
        <dbReference type="ARBA" id="ARBA00010671"/>
    </source>
</evidence>
<dbReference type="InterPro" id="IPR000310">
    <property type="entry name" value="Orn/Lys/Arg_deCO2ase_major_dom"/>
</dbReference>
<dbReference type="InterPro" id="IPR008286">
    <property type="entry name" value="Prn/Lys/Arg_de-COase_C"/>
</dbReference>
<dbReference type="InterPro" id="IPR015424">
    <property type="entry name" value="PyrdxlP-dep_Trfase"/>
</dbReference>
<evidence type="ECO:0000259" key="6">
    <source>
        <dbReference type="Pfam" id="PF01276"/>
    </source>
</evidence>